<gene>
    <name evidence="1" type="ORF">SAMN05660206_10669</name>
</gene>
<dbReference type="EMBL" id="FOZZ01000006">
    <property type="protein sequence ID" value="SFS86983.1"/>
    <property type="molecule type" value="Genomic_DNA"/>
</dbReference>
<accession>A0A1I6TCV0</accession>
<dbReference type="OrthoDB" id="1078909at2"/>
<evidence type="ECO:0008006" key="3">
    <source>
        <dbReference type="Google" id="ProtNLM"/>
    </source>
</evidence>
<dbReference type="Proteomes" id="UP000198785">
    <property type="component" value="Unassembled WGS sequence"/>
</dbReference>
<name>A0A1I6TCV0_9SPHI</name>
<proteinExistence type="predicted"/>
<dbReference type="STRING" id="683125.SAMN05660206_10669"/>
<organism evidence="1 2">
    <name type="scientific">Sphingobacterium wenxiniae</name>
    <dbReference type="NCBI Taxonomy" id="683125"/>
    <lineage>
        <taxon>Bacteria</taxon>
        <taxon>Pseudomonadati</taxon>
        <taxon>Bacteroidota</taxon>
        <taxon>Sphingobacteriia</taxon>
        <taxon>Sphingobacteriales</taxon>
        <taxon>Sphingobacteriaceae</taxon>
        <taxon>Sphingobacterium</taxon>
    </lineage>
</organism>
<protein>
    <recommendedName>
        <fullName evidence="3">CarboxypepD_reg-like domain-containing protein</fullName>
    </recommendedName>
</protein>
<dbReference type="AlphaFoldDB" id="A0A1I6TCV0"/>
<keyword evidence="2" id="KW-1185">Reference proteome</keyword>
<evidence type="ECO:0000313" key="1">
    <source>
        <dbReference type="EMBL" id="SFS86983.1"/>
    </source>
</evidence>
<evidence type="ECO:0000313" key="2">
    <source>
        <dbReference type="Proteomes" id="UP000198785"/>
    </source>
</evidence>
<sequence length="368" mass="42953">MLGWRSKIFLIFLFGFKVGFAQIRFVDDETQLSVPALNIYHEKGTLIGFTDKDGVLRFLAGTEKYQTLPLSITVQHISYEDATYNLKDLHGEQVYMLNPRTNSIEDIIIQAKPKEIIVLKGYFRSLETFDLQHKYFADGLMEFYIPVGKGKPKYRLLDYRVFRDSNVVQDYDAKMGPFFQIARVAELHVDALPKRLMSYQVEDQERYRSRLLKDGIEVGHITTRKEDGLQMYIDLVLPDTVKKEKIFRLEALIKNEVHVERYSSSNVAAVSYADLQSTYQNLVGSIKRKKELGHVPYEGLNEFYVLERSFISLEEYKTFEKELIRSIYKTPEKSRYSQKYWENLDEFHIPSVQSGLAEKLGKTLKLVE</sequence>
<reference evidence="1 2" key="1">
    <citation type="submission" date="2016-10" db="EMBL/GenBank/DDBJ databases">
        <authorList>
            <person name="de Groot N.N."/>
        </authorList>
    </citation>
    <scope>NUCLEOTIDE SEQUENCE [LARGE SCALE GENOMIC DNA]</scope>
    <source>
        <strain evidence="1 2">DSM 22789</strain>
    </source>
</reference>
<dbReference type="RefSeq" id="WP_093365535.1">
    <property type="nucleotide sequence ID" value="NZ_FOZZ01000006.1"/>
</dbReference>